<reference evidence="1 2" key="1">
    <citation type="journal article" date="2022" name="bioRxiv">
        <title>Genomics of Preaxostyla Flagellates Illuminates Evolutionary Transitions and the Path Towards Mitochondrial Loss.</title>
        <authorList>
            <person name="Novak L.V.F."/>
            <person name="Treitli S.C."/>
            <person name="Pyrih J."/>
            <person name="Halakuc P."/>
            <person name="Pipaliya S.V."/>
            <person name="Vacek V."/>
            <person name="Brzon O."/>
            <person name="Soukal P."/>
            <person name="Eme L."/>
            <person name="Dacks J.B."/>
            <person name="Karnkowska A."/>
            <person name="Elias M."/>
            <person name="Hampl V."/>
        </authorList>
    </citation>
    <scope>NUCLEOTIDE SEQUENCE [LARGE SCALE GENOMIC DNA]</scope>
    <source>
        <strain evidence="1">NAU3</strain>
        <tissue evidence="1">Gut</tissue>
    </source>
</reference>
<organism evidence="1 2">
    <name type="scientific">Blattamonas nauphoetae</name>
    <dbReference type="NCBI Taxonomy" id="2049346"/>
    <lineage>
        <taxon>Eukaryota</taxon>
        <taxon>Metamonada</taxon>
        <taxon>Preaxostyla</taxon>
        <taxon>Oxymonadida</taxon>
        <taxon>Blattamonas</taxon>
    </lineage>
</organism>
<sequence length="82" mass="9362">MVEGRVCDDVSDPIEEGKQIVRIINSASILGYVLQKGFDRTEKLVDEDFLKRVHRNVAQIADPIRSVWESASQNPECDFKQK</sequence>
<accession>A0ABQ9WTA6</accession>
<keyword evidence="2" id="KW-1185">Reference proteome</keyword>
<gene>
    <name evidence="1" type="ORF">BLNAU_23134</name>
</gene>
<evidence type="ECO:0000313" key="1">
    <source>
        <dbReference type="EMBL" id="KAK2941952.1"/>
    </source>
</evidence>
<protein>
    <submittedName>
        <fullName evidence="1">Uncharacterized protein</fullName>
    </submittedName>
</protein>
<dbReference type="EMBL" id="JARBJD010000447">
    <property type="protein sequence ID" value="KAK2941952.1"/>
    <property type="molecule type" value="Genomic_DNA"/>
</dbReference>
<evidence type="ECO:0000313" key="2">
    <source>
        <dbReference type="Proteomes" id="UP001281761"/>
    </source>
</evidence>
<proteinExistence type="predicted"/>
<comment type="caution">
    <text evidence="1">The sequence shown here is derived from an EMBL/GenBank/DDBJ whole genome shotgun (WGS) entry which is preliminary data.</text>
</comment>
<dbReference type="Proteomes" id="UP001281761">
    <property type="component" value="Unassembled WGS sequence"/>
</dbReference>
<name>A0ABQ9WTA6_9EUKA</name>